<accession>A0A7G5H2P0</accession>
<gene>
    <name evidence="1" type="ORF">H3H32_11060</name>
</gene>
<evidence type="ECO:0000313" key="1">
    <source>
        <dbReference type="EMBL" id="QMW05382.1"/>
    </source>
</evidence>
<name>A0A7G5H2P0_9BACT</name>
<dbReference type="EMBL" id="CP059732">
    <property type="protein sequence ID" value="QMW05382.1"/>
    <property type="molecule type" value="Genomic_DNA"/>
</dbReference>
<dbReference type="RefSeq" id="WP_182462729.1">
    <property type="nucleotide sequence ID" value="NZ_CP059732.1"/>
</dbReference>
<dbReference type="AlphaFoldDB" id="A0A7G5H2P0"/>
<proteinExistence type="predicted"/>
<keyword evidence="2" id="KW-1185">Reference proteome</keyword>
<reference evidence="1 2" key="1">
    <citation type="submission" date="2020-07" db="EMBL/GenBank/DDBJ databases">
        <title>Spirosoma foliorum sp. nov., isolated from the leaves on the Nejang mountain Korea, Republic of.</title>
        <authorList>
            <person name="Ho H."/>
            <person name="Lee Y.-J."/>
            <person name="Nurcahyanto D.-A."/>
            <person name="Kim S.-G."/>
        </authorList>
    </citation>
    <scope>NUCLEOTIDE SEQUENCE [LARGE SCALE GENOMIC DNA]</scope>
    <source>
        <strain evidence="1 2">PL0136</strain>
    </source>
</reference>
<dbReference type="KEGG" id="sfol:H3H32_11060"/>
<organism evidence="1 2">
    <name type="scientific">Spirosoma foliorum</name>
    <dbReference type="NCBI Taxonomy" id="2710596"/>
    <lineage>
        <taxon>Bacteria</taxon>
        <taxon>Pseudomonadati</taxon>
        <taxon>Bacteroidota</taxon>
        <taxon>Cytophagia</taxon>
        <taxon>Cytophagales</taxon>
        <taxon>Cytophagaceae</taxon>
        <taxon>Spirosoma</taxon>
    </lineage>
</organism>
<protein>
    <submittedName>
        <fullName evidence="1">Uncharacterized protein</fullName>
    </submittedName>
</protein>
<dbReference type="Proteomes" id="UP000515369">
    <property type="component" value="Chromosome"/>
</dbReference>
<evidence type="ECO:0000313" key="2">
    <source>
        <dbReference type="Proteomes" id="UP000515369"/>
    </source>
</evidence>
<sequence length="118" mass="14078">MIELKEYQELIQLEKDTLRKYTQGINQNIDNLIKGYRREHAKLKVGDIVRFDNYNYKIIEPAELRSFSTLDELVWDLVYIGLRMKKNGETYHDSQSGYKRREIWQGYLERGIATKVSS</sequence>